<sequence>MSNKKLLIASSSRNEAITKWIRENDSLDSIVDLIFVAELLNEYDIRDELNDNQAVIRWYESNRLKYSNETHCLLNRVIYLEDELFHPFQLEDREYAKRGVIVESGV</sequence>
<dbReference type="eggNOG" id="ENOG5033F2I">
    <property type="taxonomic scope" value="Bacteria"/>
</dbReference>
<dbReference type="InParanoid" id="G9EIX1"/>
<organism evidence="1 2">
    <name type="scientific">Legionella drancourtii LLAP12</name>
    <dbReference type="NCBI Taxonomy" id="658187"/>
    <lineage>
        <taxon>Bacteria</taxon>
        <taxon>Pseudomonadati</taxon>
        <taxon>Pseudomonadota</taxon>
        <taxon>Gammaproteobacteria</taxon>
        <taxon>Legionellales</taxon>
        <taxon>Legionellaceae</taxon>
        <taxon>Legionella</taxon>
    </lineage>
</organism>
<evidence type="ECO:0000313" key="2">
    <source>
        <dbReference type="Proteomes" id="UP000002770"/>
    </source>
</evidence>
<dbReference type="Proteomes" id="UP000002770">
    <property type="component" value="Unassembled WGS sequence"/>
</dbReference>
<accession>G9EIX1</accession>
<dbReference type="OrthoDB" id="5634547at2"/>
<name>G9EIX1_9GAMM</name>
<protein>
    <submittedName>
        <fullName evidence="1">Uncharacterized protein</fullName>
    </submittedName>
</protein>
<proteinExistence type="predicted"/>
<dbReference type="AlphaFoldDB" id="G9EIX1"/>
<gene>
    <name evidence="1" type="ORF">LDG_5128</name>
</gene>
<keyword evidence="2" id="KW-1185">Reference proteome</keyword>
<reference evidence="1 2" key="1">
    <citation type="journal article" date="2011" name="BMC Genomics">
        <title>Insight into cross-talk between intra-amoebal pathogens.</title>
        <authorList>
            <person name="Gimenez G."/>
            <person name="Bertelli C."/>
            <person name="Moliner C."/>
            <person name="Robert C."/>
            <person name="Raoult D."/>
            <person name="Fournier P.E."/>
            <person name="Greub G."/>
        </authorList>
    </citation>
    <scope>NUCLEOTIDE SEQUENCE [LARGE SCALE GENOMIC DNA]</scope>
    <source>
        <strain evidence="1 2">LLAP12</strain>
    </source>
</reference>
<dbReference type="HOGENOM" id="CLU_2219826_0_0_6"/>
<dbReference type="STRING" id="658187.LDG_5128"/>
<dbReference type="RefSeq" id="WP_006869118.1">
    <property type="nucleotide sequence ID" value="NZ_JH413793.1"/>
</dbReference>
<dbReference type="EMBL" id="JH413793">
    <property type="protein sequence ID" value="EHL32889.1"/>
    <property type="molecule type" value="Genomic_DNA"/>
</dbReference>
<evidence type="ECO:0000313" key="1">
    <source>
        <dbReference type="EMBL" id="EHL32889.1"/>
    </source>
</evidence>